<dbReference type="AlphaFoldDB" id="A0A1X7VU78"/>
<organism evidence="1">
    <name type="scientific">Amphimedon queenslandica</name>
    <name type="common">Sponge</name>
    <dbReference type="NCBI Taxonomy" id="400682"/>
    <lineage>
        <taxon>Eukaryota</taxon>
        <taxon>Metazoa</taxon>
        <taxon>Porifera</taxon>
        <taxon>Demospongiae</taxon>
        <taxon>Heteroscleromorpha</taxon>
        <taxon>Haplosclerida</taxon>
        <taxon>Niphatidae</taxon>
        <taxon>Amphimedon</taxon>
    </lineage>
</organism>
<protein>
    <submittedName>
        <fullName evidence="1">Uncharacterized protein</fullName>
    </submittedName>
</protein>
<dbReference type="EnsemblMetazoa" id="Aqu2.1.42968_001">
    <property type="protein sequence ID" value="Aqu2.1.42968_001"/>
    <property type="gene ID" value="Aqu2.1.42968"/>
</dbReference>
<dbReference type="InParanoid" id="A0A1X7VU78"/>
<evidence type="ECO:0000313" key="1">
    <source>
        <dbReference type="EnsemblMetazoa" id="Aqu2.1.42968_001"/>
    </source>
</evidence>
<accession>A0A1X7VU78</accession>
<reference evidence="1" key="1">
    <citation type="submission" date="2017-05" db="UniProtKB">
        <authorList>
            <consortium name="EnsemblMetazoa"/>
        </authorList>
    </citation>
    <scope>IDENTIFICATION</scope>
</reference>
<proteinExistence type="predicted"/>
<sequence length="76" mass="8672">MKNAIHRTALPNDPKNNVQATEDFLELVLVAYIVTAAENEYLDKMDIREVRDTVINKYVNLGDNKIISSSKESMFL</sequence>
<name>A0A1X7VU78_AMPQE</name>